<feature type="transmembrane region" description="Helical" evidence="1">
    <location>
        <begin position="408"/>
        <end position="424"/>
    </location>
</feature>
<feature type="transmembrane region" description="Helical" evidence="1">
    <location>
        <begin position="226"/>
        <end position="243"/>
    </location>
</feature>
<protein>
    <recommendedName>
        <fullName evidence="6">Glycosyltransferase RgtA/B/C/D-like domain-containing protein</fullName>
    </recommendedName>
</protein>
<keyword evidence="1" id="KW-1133">Transmembrane helix</keyword>
<feature type="transmembrane region" description="Helical" evidence="1">
    <location>
        <begin position="61"/>
        <end position="79"/>
    </location>
</feature>
<feature type="transmembrane region" description="Helical" evidence="1">
    <location>
        <begin position="460"/>
        <end position="479"/>
    </location>
</feature>
<accession>A0A4P8HSJ0</accession>
<feature type="transmembrane region" description="Helical" evidence="1">
    <location>
        <begin position="99"/>
        <end position="118"/>
    </location>
</feature>
<sequence length="615" mass="65216">MNALFYVLLSVLTAGGIARRFGAGRDLVAVTVFFGALLLPFHILGLVELSSSQPVASLGNALLLLLALALALASALYLIPAATVAPAPSPAPSRQRWSFLPWLTLAVFVLAGLMLAFGRPLGYEVAAYHLPLSVNLLQTHSLMAWDGNFPHTFPANASVLWAILIDSLPERLVSSANLLLLVPLVLAVYTLCRLASADSKASLYACCGMLGVPMIAFSSVELGADIGGIAFAALAMCFVLSPLRPAPAMALAGLCMGLAIGFKSLHLLSAVAIGLVACARGGNLTGALRNASVFGAAALLAGGFWLLRNAIELGNPLHPVGVPLVGKWLGWLPSADFDPSLRSTTELEWVSNAWQWLAYPWTESQHFGQNFKHSSGLGAFVAAAIPGTAVALGAAMVRDGLRLHRVRLSLLFAVLFIVAAWALLGDRQPRYVLAALPLALPLLAWAVTQATGQWRRVFDLGLAICIVAMLGVFLSRQVLQFGDRIVLSQQTTRSAFYEYPPLVDSLPAGTTILNTADRIWHYPLFGAALSNRVVSMPAGRRMLGLPPSLSAPRELRLAATPLRAAGVTHVFVAGASVTLDDCLQLANVAQVDRNPVNGKPLGSPRVLYAVRYLCP</sequence>
<feature type="transmembrane region" description="Helical" evidence="1">
    <location>
        <begin position="203"/>
        <end position="220"/>
    </location>
</feature>
<evidence type="ECO:0008006" key="6">
    <source>
        <dbReference type="Google" id="ProtNLM"/>
    </source>
</evidence>
<evidence type="ECO:0000313" key="5">
    <source>
        <dbReference type="Proteomes" id="UP000584325"/>
    </source>
</evidence>
<dbReference type="Proteomes" id="UP000298763">
    <property type="component" value="Chromosome"/>
</dbReference>
<evidence type="ECO:0000313" key="2">
    <source>
        <dbReference type="EMBL" id="MBB3223751.1"/>
    </source>
</evidence>
<evidence type="ECO:0000256" key="1">
    <source>
        <dbReference type="SAM" id="Phobius"/>
    </source>
</evidence>
<reference evidence="3 4" key="1">
    <citation type="submission" date="2019-05" db="EMBL/GenBank/DDBJ databases">
        <title>Draft Genome Sequences of Six Type Strains of the Genus Massilia.</title>
        <authorList>
            <person name="Miess H."/>
            <person name="Frediansyhah A."/>
            <person name="Gross H."/>
        </authorList>
    </citation>
    <scope>NUCLEOTIDE SEQUENCE [LARGE SCALE GENOMIC DNA]</scope>
    <source>
        <strain evidence="3 4">DSMZ 26121</strain>
    </source>
</reference>
<keyword evidence="1" id="KW-0812">Transmembrane</keyword>
<dbReference type="OrthoDB" id="8735966at2"/>
<feature type="transmembrane region" description="Helical" evidence="1">
    <location>
        <begin position="377"/>
        <end position="396"/>
    </location>
</feature>
<dbReference type="EMBL" id="JACHXS010000010">
    <property type="protein sequence ID" value="MBB3223751.1"/>
    <property type="molecule type" value="Genomic_DNA"/>
</dbReference>
<proteinExistence type="predicted"/>
<dbReference type="EMBL" id="CP040017">
    <property type="protein sequence ID" value="QCP12823.1"/>
    <property type="molecule type" value="Genomic_DNA"/>
</dbReference>
<dbReference type="Proteomes" id="UP000584325">
    <property type="component" value="Unassembled WGS sequence"/>
</dbReference>
<feature type="transmembrane region" description="Helical" evidence="1">
    <location>
        <begin position="28"/>
        <end position="49"/>
    </location>
</feature>
<keyword evidence="1" id="KW-0472">Membrane</keyword>
<feature type="transmembrane region" description="Helical" evidence="1">
    <location>
        <begin position="172"/>
        <end position="191"/>
    </location>
</feature>
<evidence type="ECO:0000313" key="3">
    <source>
        <dbReference type="EMBL" id="QCP12823.1"/>
    </source>
</evidence>
<dbReference type="RefSeq" id="WP_137315651.1">
    <property type="nucleotide sequence ID" value="NZ_CP040017.1"/>
</dbReference>
<gene>
    <name evidence="3" type="ORF">FCL38_22055</name>
    <name evidence="2" type="ORF">FHS02_004604</name>
</gene>
<keyword evidence="4" id="KW-1185">Reference proteome</keyword>
<feature type="transmembrane region" description="Helical" evidence="1">
    <location>
        <begin position="250"/>
        <end position="275"/>
    </location>
</feature>
<reference evidence="2 5" key="2">
    <citation type="submission" date="2020-08" db="EMBL/GenBank/DDBJ databases">
        <title>Genomic Encyclopedia of Type Strains, Phase III (KMG-III): the genomes of soil and plant-associated and newly described type strains.</title>
        <authorList>
            <person name="Whitman W."/>
        </authorList>
    </citation>
    <scope>NUCLEOTIDE SEQUENCE [LARGE SCALE GENOMIC DNA]</scope>
    <source>
        <strain evidence="2 5">CECT 7753</strain>
    </source>
</reference>
<evidence type="ECO:0000313" key="4">
    <source>
        <dbReference type="Proteomes" id="UP000298763"/>
    </source>
</evidence>
<organism evidence="2 5">
    <name type="scientific">Pseudoduganella umbonata</name>
    <dbReference type="NCBI Taxonomy" id="864828"/>
    <lineage>
        <taxon>Bacteria</taxon>
        <taxon>Pseudomonadati</taxon>
        <taxon>Pseudomonadota</taxon>
        <taxon>Betaproteobacteria</taxon>
        <taxon>Burkholderiales</taxon>
        <taxon>Oxalobacteraceae</taxon>
        <taxon>Telluria group</taxon>
        <taxon>Pseudoduganella</taxon>
    </lineage>
</organism>
<feature type="transmembrane region" description="Helical" evidence="1">
    <location>
        <begin position="431"/>
        <end position="448"/>
    </location>
</feature>
<feature type="transmembrane region" description="Helical" evidence="1">
    <location>
        <begin position="287"/>
        <end position="307"/>
    </location>
</feature>
<dbReference type="AlphaFoldDB" id="A0A4P8HSJ0"/>
<name>A0A4P8HSJ0_9BURK</name>